<evidence type="ECO:0000313" key="2">
    <source>
        <dbReference type="EMBL" id="KSU13579.1"/>
    </source>
</evidence>
<protein>
    <submittedName>
        <fullName evidence="1">Uncharacterized protein</fullName>
    </submittedName>
</protein>
<name>A0A0V8CL52_LACLL</name>
<dbReference type="Proteomes" id="UP000054230">
    <property type="component" value="Unassembled WGS sequence"/>
</dbReference>
<reference evidence="1" key="2">
    <citation type="journal article" date="2017" name="Genome Announc.">
        <title>Draft Genome Sequences of 24 Lactococcus lactis Strains.</title>
        <authorList>
            <person name="Backus L."/>
            <person name="Wels M."/>
            <person name="Boekhorst J."/>
            <person name="Dijkstra A.R."/>
            <person name="Beerthuyzen M."/>
            <person name="Kelly W.J."/>
            <person name="Siezen R.J."/>
            <person name="van Hijum S.A."/>
            <person name="Bachmann H."/>
        </authorList>
    </citation>
    <scope>NUCLEOTIDE SEQUENCE</scope>
    <source>
        <strain evidence="1">KF282</strain>
        <strain evidence="2">LMG8520</strain>
    </source>
</reference>
<accession>A0A0V8CL52</accession>
<gene>
    <name evidence="1" type="ORF">KF282_2517</name>
    <name evidence="2" type="ORF">LMG8520_0558</name>
</gene>
<evidence type="ECO:0000313" key="4">
    <source>
        <dbReference type="Proteomes" id="UP000054230"/>
    </source>
</evidence>
<dbReference type="RefSeq" id="WP_058209263.1">
    <property type="nucleotide sequence ID" value="NZ_LKLN01000088.1"/>
</dbReference>
<reference evidence="3 4" key="1">
    <citation type="submission" date="2015-10" db="EMBL/GenBank/DDBJ databases">
        <title>Draft Genome Sequences of 11 Lactococcus lactis subspecies cremoris strains.</title>
        <authorList>
            <person name="Wels M."/>
            <person name="Backus L."/>
            <person name="Boekhorst J."/>
            <person name="Dijkstra A."/>
            <person name="Beerthuizen M."/>
            <person name="Kelly W."/>
            <person name="Siezen R."/>
            <person name="Bachmann H."/>
            <person name="Van Hijum S."/>
        </authorList>
    </citation>
    <scope>NUCLEOTIDE SEQUENCE [LARGE SCALE GENOMIC DNA]</scope>
    <source>
        <strain evidence="3">KF282</strain>
        <strain evidence="4">LMG8520</strain>
    </source>
</reference>
<dbReference type="Proteomes" id="UP000053058">
    <property type="component" value="Unassembled WGS sequence"/>
</dbReference>
<dbReference type="AlphaFoldDB" id="A0A0V8CL52"/>
<dbReference type="EMBL" id="LKLP01000028">
    <property type="protein sequence ID" value="KSU13579.1"/>
    <property type="molecule type" value="Genomic_DNA"/>
</dbReference>
<proteinExistence type="predicted"/>
<dbReference type="EMBL" id="LKLN01000088">
    <property type="protein sequence ID" value="KSU01813.1"/>
    <property type="molecule type" value="Genomic_DNA"/>
</dbReference>
<evidence type="ECO:0000313" key="3">
    <source>
        <dbReference type="Proteomes" id="UP000053058"/>
    </source>
</evidence>
<evidence type="ECO:0000313" key="1">
    <source>
        <dbReference type="EMBL" id="KSU01813.1"/>
    </source>
</evidence>
<comment type="caution">
    <text evidence="1">The sequence shown here is derived from an EMBL/GenBank/DDBJ whole genome shotgun (WGS) entry which is preliminary data.</text>
</comment>
<dbReference type="PATRIC" id="fig|1360.105.peg.1605"/>
<organism evidence="1 3">
    <name type="scientific">Lactococcus lactis subsp. lactis</name>
    <name type="common">Streptococcus lactis</name>
    <dbReference type="NCBI Taxonomy" id="1360"/>
    <lineage>
        <taxon>Bacteria</taxon>
        <taxon>Bacillati</taxon>
        <taxon>Bacillota</taxon>
        <taxon>Bacilli</taxon>
        <taxon>Lactobacillales</taxon>
        <taxon>Streptococcaceae</taxon>
        <taxon>Lactococcus</taxon>
    </lineage>
</organism>
<sequence>MAYNKKDAQAKIQALGDAMVSHKYDEAWTIAGSLNSYLKTNKDSMTGSDFEIINRVIKEFYAVNNQLKTVDKRAFAMGKKTQAIQL</sequence>